<sequence>MMSGKKQMKAPSSSSSSKMQTYEHHRDLYDKRDRYLQQMILENQRRAIERRNEMARLRRENLAKGFAALDAELPQTNPRRTQVRVLNDATEYVRVLKNQGEGEEGDATMRDDDNDEDM</sequence>
<comment type="caution">
    <text evidence="3">The sequence shown here is derived from an EMBL/GenBank/DDBJ whole genome shotgun (WGS) entry which is preliminary data.</text>
</comment>
<dbReference type="EMBL" id="JARTCD010000054">
    <property type="protein sequence ID" value="KAJ8654922.1"/>
    <property type="molecule type" value="Genomic_DNA"/>
</dbReference>
<organism evidence="3 4">
    <name type="scientific">Lichtheimia ornata</name>
    <dbReference type="NCBI Taxonomy" id="688661"/>
    <lineage>
        <taxon>Eukaryota</taxon>
        <taxon>Fungi</taxon>
        <taxon>Fungi incertae sedis</taxon>
        <taxon>Mucoromycota</taxon>
        <taxon>Mucoromycotina</taxon>
        <taxon>Mucoromycetes</taxon>
        <taxon>Mucorales</taxon>
        <taxon>Lichtheimiaceae</taxon>
        <taxon>Lichtheimia</taxon>
    </lineage>
</organism>
<reference evidence="3 4" key="1">
    <citation type="submission" date="2023-03" db="EMBL/GenBank/DDBJ databases">
        <title>Genome sequence of Lichtheimia ornata CBS 291.66.</title>
        <authorList>
            <person name="Mohabir J.T."/>
            <person name="Shea T.P."/>
            <person name="Kurbessoian T."/>
            <person name="Berby B."/>
            <person name="Fontaine J."/>
            <person name="Livny J."/>
            <person name="Gnirke A."/>
            <person name="Stajich J.E."/>
            <person name="Cuomo C.A."/>
        </authorList>
    </citation>
    <scope>NUCLEOTIDE SEQUENCE [LARGE SCALE GENOMIC DNA]</scope>
    <source>
        <strain evidence="3">CBS 291.66</strain>
    </source>
</reference>
<dbReference type="Proteomes" id="UP001234581">
    <property type="component" value="Unassembled WGS sequence"/>
</dbReference>
<evidence type="ECO:0000313" key="4">
    <source>
        <dbReference type="Proteomes" id="UP001234581"/>
    </source>
</evidence>
<dbReference type="GeneID" id="83216723"/>
<dbReference type="InterPro" id="IPR011598">
    <property type="entry name" value="bHLH_dom"/>
</dbReference>
<feature type="region of interest" description="Disordered" evidence="1">
    <location>
        <begin position="1"/>
        <end position="29"/>
    </location>
</feature>
<feature type="region of interest" description="Disordered" evidence="1">
    <location>
        <begin position="96"/>
        <end position="118"/>
    </location>
</feature>
<gene>
    <name evidence="3" type="ORF">O0I10_009316</name>
</gene>
<name>A0AAD7XYQ6_9FUNG</name>
<feature type="domain" description="BHLH" evidence="2">
    <location>
        <begin position="46"/>
        <end position="96"/>
    </location>
</feature>
<dbReference type="AlphaFoldDB" id="A0AAD7XYQ6"/>
<dbReference type="InterPro" id="IPR036638">
    <property type="entry name" value="HLH_DNA-bd_sf"/>
</dbReference>
<evidence type="ECO:0000313" key="3">
    <source>
        <dbReference type="EMBL" id="KAJ8654922.1"/>
    </source>
</evidence>
<dbReference type="SUPFAM" id="SSF47459">
    <property type="entry name" value="HLH, helix-loop-helix DNA-binding domain"/>
    <property type="match status" value="1"/>
</dbReference>
<keyword evidence="4" id="KW-1185">Reference proteome</keyword>
<evidence type="ECO:0000259" key="2">
    <source>
        <dbReference type="PROSITE" id="PS50888"/>
    </source>
</evidence>
<protein>
    <recommendedName>
        <fullName evidence="2">BHLH domain-containing protein</fullName>
    </recommendedName>
</protein>
<dbReference type="Pfam" id="PF00010">
    <property type="entry name" value="HLH"/>
    <property type="match status" value="1"/>
</dbReference>
<dbReference type="Gene3D" id="4.10.280.10">
    <property type="entry name" value="Helix-loop-helix DNA-binding domain"/>
    <property type="match status" value="1"/>
</dbReference>
<proteinExistence type="predicted"/>
<feature type="compositionally biased region" description="Acidic residues" evidence="1">
    <location>
        <begin position="101"/>
        <end position="118"/>
    </location>
</feature>
<dbReference type="PROSITE" id="PS50888">
    <property type="entry name" value="BHLH"/>
    <property type="match status" value="1"/>
</dbReference>
<dbReference type="RefSeq" id="XP_058339836.1">
    <property type="nucleotide sequence ID" value="XM_058489311.1"/>
</dbReference>
<dbReference type="GO" id="GO:0046983">
    <property type="term" value="F:protein dimerization activity"/>
    <property type="evidence" value="ECO:0007669"/>
    <property type="project" value="InterPro"/>
</dbReference>
<dbReference type="SMART" id="SM00353">
    <property type="entry name" value="HLH"/>
    <property type="match status" value="1"/>
</dbReference>
<accession>A0AAD7XYQ6</accession>
<evidence type="ECO:0000256" key="1">
    <source>
        <dbReference type="SAM" id="MobiDB-lite"/>
    </source>
</evidence>